<dbReference type="RefSeq" id="WP_160596312.1">
    <property type="nucleotide sequence ID" value="NZ_WTYI01000001.1"/>
</dbReference>
<gene>
    <name evidence="1" type="ORF">GRI34_13110</name>
</gene>
<sequence length="122" mass="14048">MNISRIFLCFAFPVVLSCCESPKEEDKAEALDGPQISKLEERDMLEQASSGDARRYETLILWYLNKQRYDDALKIAVKFAEYDAERAKKDICELNRVYEVELNREAISAIGGSSEICDLRTW</sequence>
<dbReference type="EMBL" id="WTYI01000001">
    <property type="protein sequence ID" value="MXO97354.1"/>
    <property type="molecule type" value="Genomic_DNA"/>
</dbReference>
<dbReference type="PROSITE" id="PS51257">
    <property type="entry name" value="PROKAR_LIPOPROTEIN"/>
    <property type="match status" value="1"/>
</dbReference>
<dbReference type="OrthoDB" id="9851721at2"/>
<dbReference type="Proteomes" id="UP000432727">
    <property type="component" value="Unassembled WGS sequence"/>
</dbReference>
<accession>A0A6I4TN16</accession>
<reference evidence="1 2" key="1">
    <citation type="submission" date="2019-12" db="EMBL/GenBank/DDBJ databases">
        <title>Genomic-based taxomic classification of the family Erythrobacteraceae.</title>
        <authorList>
            <person name="Xu L."/>
        </authorList>
    </citation>
    <scope>NUCLEOTIDE SEQUENCE [LARGE SCALE GENOMIC DNA]</scope>
    <source>
        <strain evidence="1 2">JCM 12189</strain>
    </source>
</reference>
<protein>
    <recommendedName>
        <fullName evidence="3">Tetratricopeptide repeat protein</fullName>
    </recommendedName>
</protein>
<comment type="caution">
    <text evidence="1">The sequence shown here is derived from an EMBL/GenBank/DDBJ whole genome shotgun (WGS) entry which is preliminary data.</text>
</comment>
<keyword evidence="2" id="KW-1185">Reference proteome</keyword>
<evidence type="ECO:0000313" key="2">
    <source>
        <dbReference type="Proteomes" id="UP000432727"/>
    </source>
</evidence>
<dbReference type="AlphaFoldDB" id="A0A6I4TN16"/>
<evidence type="ECO:0000313" key="1">
    <source>
        <dbReference type="EMBL" id="MXO97354.1"/>
    </source>
</evidence>
<proteinExistence type="predicted"/>
<name>A0A6I4TN16_9SPHN</name>
<evidence type="ECO:0008006" key="3">
    <source>
        <dbReference type="Google" id="ProtNLM"/>
    </source>
</evidence>
<organism evidence="1 2">
    <name type="scientific">Qipengyuania aquimaris</name>
    <dbReference type="NCBI Taxonomy" id="255984"/>
    <lineage>
        <taxon>Bacteria</taxon>
        <taxon>Pseudomonadati</taxon>
        <taxon>Pseudomonadota</taxon>
        <taxon>Alphaproteobacteria</taxon>
        <taxon>Sphingomonadales</taxon>
        <taxon>Erythrobacteraceae</taxon>
        <taxon>Qipengyuania</taxon>
    </lineage>
</organism>